<dbReference type="InterPro" id="IPR050832">
    <property type="entry name" value="Bact_Acetyltransf"/>
</dbReference>
<protein>
    <recommendedName>
        <fullName evidence="3">dTDP-fucosamine acetyltransferase</fullName>
        <ecNumber evidence="3">2.3.1.210</ecNumber>
    </recommendedName>
    <alternativeName>
        <fullName evidence="3">TDP-fucosamine acetyltransferase</fullName>
    </alternativeName>
    <alternativeName>
        <fullName evidence="3">dTDP-4-amino-4,6-dideoxy-D-galactose acyltransferase</fullName>
    </alternativeName>
</protein>
<organism evidence="5 6">
    <name type="scientific">Yersinia entomophaga</name>
    <dbReference type="NCBI Taxonomy" id="935293"/>
    <lineage>
        <taxon>Bacteria</taxon>
        <taxon>Pseudomonadati</taxon>
        <taxon>Pseudomonadota</taxon>
        <taxon>Gammaproteobacteria</taxon>
        <taxon>Enterobacterales</taxon>
        <taxon>Yersiniaceae</taxon>
        <taxon>Yersinia</taxon>
    </lineage>
</organism>
<dbReference type="SUPFAM" id="SSF55729">
    <property type="entry name" value="Acyl-CoA N-acyltransferases (Nat)"/>
    <property type="match status" value="1"/>
</dbReference>
<feature type="domain" description="N-acetyltransferase" evidence="4">
    <location>
        <begin position="103"/>
        <end position="251"/>
    </location>
</feature>
<comment type="caution">
    <text evidence="3">Lacks conserved residue(s) required for the propagation of feature annotation.</text>
</comment>
<keyword evidence="1 3" id="KW-0808">Transferase</keyword>
<dbReference type="EMBL" id="CP010029">
    <property type="protein sequence ID" value="ANI29673.1"/>
    <property type="molecule type" value="Genomic_DNA"/>
</dbReference>
<evidence type="ECO:0000313" key="5">
    <source>
        <dbReference type="EMBL" id="ANI29673.1"/>
    </source>
</evidence>
<accession>A0ABM6BJL6</accession>
<dbReference type="CDD" id="cd04301">
    <property type="entry name" value="NAT_SF"/>
    <property type="match status" value="1"/>
</dbReference>
<dbReference type="Pfam" id="PF00583">
    <property type="entry name" value="Acetyltransf_1"/>
    <property type="match status" value="1"/>
</dbReference>
<sequence>MLVRANIEPLNWESEFFQRHSAKLNLSDSAPLLNPAELDAYALVQAKIPAHRLDWVDALNLLGFRLVESEIDLSLPIGTETASVADHSGTTASSAFSDMLAAGSVRIATELDIPQLRSAAARAFALSRFRAPWYESQDSGRFYALWAEKAVLGTFDHQCLLVVDSHNQAIGFVTLRNLQDGSARIGLLAAFPGAAGQGIGTKLMSAAKQWCQHHGLQRLYVATQMSNIAALRLYIRSGASIESTAYWLCRG</sequence>
<dbReference type="RefSeq" id="WP_064514452.1">
    <property type="nucleotide sequence ID" value="NZ_CBCSBH010000011.1"/>
</dbReference>
<evidence type="ECO:0000256" key="1">
    <source>
        <dbReference type="ARBA" id="ARBA00022679"/>
    </source>
</evidence>
<dbReference type="PANTHER" id="PTHR43877:SF2">
    <property type="entry name" value="AMINOALKYLPHOSPHONATE N-ACETYLTRANSFERASE-RELATED"/>
    <property type="match status" value="1"/>
</dbReference>
<name>A0ABM6BJL6_YERET</name>
<dbReference type="NCBIfam" id="TIGR02382">
    <property type="entry name" value="wecD_rffC"/>
    <property type="match status" value="1"/>
</dbReference>
<dbReference type="InterPro" id="IPR012752">
    <property type="entry name" value="AcTrfase_WecD"/>
</dbReference>
<keyword evidence="6" id="KW-1185">Reference proteome</keyword>
<comment type="pathway">
    <text evidence="3">Bacterial outer membrane biogenesis; enterobacterial common antigen biosynthesis.</text>
</comment>
<reference evidence="5 6" key="1">
    <citation type="journal article" date="2016" name="Toxins">
        <title>The Draft Genome Sequence of the Yersinia entomophaga Entomopathogenic Type Strain MH96T.</title>
        <authorList>
            <person name="Hurst M.R."/>
            <person name="Beattie A."/>
            <person name="Altermann E."/>
            <person name="Moraga R.M."/>
            <person name="Harper L.A."/>
            <person name="Calder J."/>
            <person name="Laugraud A."/>
        </authorList>
    </citation>
    <scope>NUCLEOTIDE SEQUENCE [LARGE SCALE GENOMIC DNA]</scope>
    <source>
        <strain evidence="5 6">MH96</strain>
    </source>
</reference>
<dbReference type="NCBIfam" id="NF008212">
    <property type="entry name" value="PRK10975.1"/>
    <property type="match status" value="1"/>
</dbReference>
<gene>
    <name evidence="3" type="primary">wecD</name>
    <name evidence="5" type="ORF">PL78_07510</name>
</gene>
<comment type="catalytic activity">
    <reaction evidence="3">
        <text>dTDP-4-amino-4,6-dideoxy-alpha-D-galactose + acetyl-CoA = dTDP-4-acetamido-4,6-dideoxy-alpha-D-galactose + CoA + H(+)</text>
        <dbReference type="Rhea" id="RHEA:34443"/>
        <dbReference type="ChEBI" id="CHEBI:15378"/>
        <dbReference type="ChEBI" id="CHEBI:57287"/>
        <dbReference type="ChEBI" id="CHEBI:57288"/>
        <dbReference type="ChEBI" id="CHEBI:68492"/>
        <dbReference type="ChEBI" id="CHEBI:68493"/>
        <dbReference type="EC" id="2.3.1.210"/>
    </reaction>
</comment>
<dbReference type="InterPro" id="IPR000182">
    <property type="entry name" value="GNAT_dom"/>
</dbReference>
<comment type="similarity">
    <text evidence="3">Belongs to the WecD family.</text>
</comment>
<feature type="binding site" evidence="3">
    <location>
        <position position="227"/>
    </location>
    <ligand>
        <name>acetyl-CoA</name>
        <dbReference type="ChEBI" id="CHEBI:57288"/>
    </ligand>
</feature>
<comment type="function">
    <text evidence="3">Catalyzes the acetylation of dTDP-fucosamine (dTDP-4-amino-4,6-dideoxy-D-galactose) to dTDP-Fuc4NAc, which is utilized in the biosynthesis of the enterobacterial common antigen (ECA).</text>
</comment>
<evidence type="ECO:0000256" key="2">
    <source>
        <dbReference type="ARBA" id="ARBA00023315"/>
    </source>
</evidence>
<feature type="active site" description="Proton donor" evidence="3">
    <location>
        <position position="234"/>
    </location>
</feature>
<evidence type="ECO:0000259" key="4">
    <source>
        <dbReference type="PROSITE" id="PS51186"/>
    </source>
</evidence>
<keyword evidence="2 3" id="KW-0012">Acyltransferase</keyword>
<dbReference type="PROSITE" id="PS51186">
    <property type="entry name" value="GNAT"/>
    <property type="match status" value="1"/>
</dbReference>
<dbReference type="Proteomes" id="UP000266744">
    <property type="component" value="Chromosome"/>
</dbReference>
<dbReference type="PANTHER" id="PTHR43877">
    <property type="entry name" value="AMINOALKYLPHOSPHONATE N-ACETYLTRANSFERASE-RELATED-RELATED"/>
    <property type="match status" value="1"/>
</dbReference>
<dbReference type="EC" id="2.3.1.210" evidence="3"/>
<proteinExistence type="inferred from homology"/>
<dbReference type="InterPro" id="IPR016181">
    <property type="entry name" value="Acyl_CoA_acyltransferase"/>
</dbReference>
<dbReference type="HAMAP" id="MF_02027">
    <property type="entry name" value="WecD_RffC"/>
    <property type="match status" value="1"/>
</dbReference>
<dbReference type="Gene3D" id="3.40.630.30">
    <property type="match status" value="1"/>
</dbReference>
<comment type="subunit">
    <text evidence="3">Homodimer.</text>
</comment>
<evidence type="ECO:0000313" key="6">
    <source>
        <dbReference type="Proteomes" id="UP000266744"/>
    </source>
</evidence>
<evidence type="ECO:0000256" key="3">
    <source>
        <dbReference type="HAMAP-Rule" id="MF_02027"/>
    </source>
</evidence>